<feature type="domain" description="Cytochrome c" evidence="5">
    <location>
        <begin position="98"/>
        <end position="183"/>
    </location>
</feature>
<protein>
    <submittedName>
        <fullName evidence="6">Cytochrome c class I</fullName>
    </submittedName>
</protein>
<sequence>MKVFGKIGMVLGVAAIVASCHDKRSPNYQFMPDMYEPISYETYQESSAFRNGISAQLPVEGTVARGHIPYEYPNTLEGYAAAKENLTNPTPAEEITDEYLNEGKQLYGIYCAVCHGDKGDGQGILVEREKLLGIPSYDDAGRAITAGSIYHVIRYGLNAMGSYANQVNEEERWKVTEYVLTLKQDLESK</sequence>
<keyword evidence="1 4" id="KW-0349">Heme</keyword>
<reference evidence="6 7" key="1">
    <citation type="journal article" date="2012" name="J. Bacteriol.">
        <title>Genome Sequence of Galbibacter marinum Type Strain ck-I2-15.</title>
        <authorList>
            <person name="Lai Q."/>
            <person name="Li C."/>
            <person name="Shao Z."/>
        </authorList>
    </citation>
    <scope>NUCLEOTIDE SEQUENCE [LARGE SCALE GENOMIC DNA]</scope>
    <source>
        <strain evidence="7">ck-I2-15</strain>
    </source>
</reference>
<dbReference type="InterPro" id="IPR036909">
    <property type="entry name" value="Cyt_c-like_dom_sf"/>
</dbReference>
<accession>K2Q203</accession>
<dbReference type="GO" id="GO:0009055">
    <property type="term" value="F:electron transfer activity"/>
    <property type="evidence" value="ECO:0007669"/>
    <property type="project" value="InterPro"/>
</dbReference>
<dbReference type="AlphaFoldDB" id="K2Q203"/>
<evidence type="ECO:0000313" key="7">
    <source>
        <dbReference type="Proteomes" id="UP000007364"/>
    </source>
</evidence>
<dbReference type="SUPFAM" id="SSF46626">
    <property type="entry name" value="Cytochrome c"/>
    <property type="match status" value="1"/>
</dbReference>
<dbReference type="Proteomes" id="UP000007364">
    <property type="component" value="Unassembled WGS sequence"/>
</dbReference>
<dbReference type="GO" id="GO:0046872">
    <property type="term" value="F:metal ion binding"/>
    <property type="evidence" value="ECO:0007669"/>
    <property type="project" value="UniProtKB-KW"/>
</dbReference>
<evidence type="ECO:0000259" key="5">
    <source>
        <dbReference type="PROSITE" id="PS51007"/>
    </source>
</evidence>
<dbReference type="EMBL" id="AMSG01000014">
    <property type="protein sequence ID" value="EKF54866.1"/>
    <property type="molecule type" value="Genomic_DNA"/>
</dbReference>
<dbReference type="Pfam" id="PF13442">
    <property type="entry name" value="Cytochrome_CBB3"/>
    <property type="match status" value="1"/>
</dbReference>
<dbReference type="RefSeq" id="WP_008991947.1">
    <property type="nucleotide sequence ID" value="NZ_AMSG01000014.1"/>
</dbReference>
<dbReference type="PANTHER" id="PTHR40394">
    <property type="entry name" value="LIPOPROTEIN-RELATED"/>
    <property type="match status" value="1"/>
</dbReference>
<dbReference type="GO" id="GO:0020037">
    <property type="term" value="F:heme binding"/>
    <property type="evidence" value="ECO:0007669"/>
    <property type="project" value="InterPro"/>
</dbReference>
<dbReference type="PROSITE" id="PS51257">
    <property type="entry name" value="PROKAR_LIPOPROTEIN"/>
    <property type="match status" value="1"/>
</dbReference>
<dbReference type="PANTHER" id="PTHR40394:SF2">
    <property type="entry name" value="QUINOL:CYTOCHROME C OXIDOREDUCTASE MEMBRANE PROTEIN"/>
    <property type="match status" value="1"/>
</dbReference>
<dbReference type="OrthoDB" id="9796771at2"/>
<dbReference type="PROSITE" id="PS51007">
    <property type="entry name" value="CYTC"/>
    <property type="match status" value="1"/>
</dbReference>
<evidence type="ECO:0000256" key="3">
    <source>
        <dbReference type="ARBA" id="ARBA00023004"/>
    </source>
</evidence>
<evidence type="ECO:0000313" key="6">
    <source>
        <dbReference type="EMBL" id="EKF54866.1"/>
    </source>
</evidence>
<keyword evidence="2 4" id="KW-0479">Metal-binding</keyword>
<keyword evidence="7" id="KW-1185">Reference proteome</keyword>
<comment type="caution">
    <text evidence="6">The sequence shown here is derived from an EMBL/GenBank/DDBJ whole genome shotgun (WGS) entry which is preliminary data.</text>
</comment>
<dbReference type="eggNOG" id="COG2010">
    <property type="taxonomic scope" value="Bacteria"/>
</dbReference>
<organism evidence="6 7">
    <name type="scientific">Galbibacter marinus</name>
    <dbReference type="NCBI Taxonomy" id="555500"/>
    <lineage>
        <taxon>Bacteria</taxon>
        <taxon>Pseudomonadati</taxon>
        <taxon>Bacteroidota</taxon>
        <taxon>Flavobacteriia</taxon>
        <taxon>Flavobacteriales</taxon>
        <taxon>Flavobacteriaceae</taxon>
        <taxon>Galbibacter</taxon>
    </lineage>
</organism>
<evidence type="ECO:0000256" key="2">
    <source>
        <dbReference type="ARBA" id="ARBA00022723"/>
    </source>
</evidence>
<gene>
    <name evidence="6" type="ORF">I215_10525</name>
</gene>
<evidence type="ECO:0000256" key="1">
    <source>
        <dbReference type="ARBA" id="ARBA00022617"/>
    </source>
</evidence>
<dbReference type="PATRIC" id="fig|555500.3.peg.2172"/>
<name>K2Q203_9FLAO</name>
<keyword evidence="3 4" id="KW-0408">Iron</keyword>
<dbReference type="STRING" id="555500.I215_10525"/>
<evidence type="ECO:0000256" key="4">
    <source>
        <dbReference type="PROSITE-ProRule" id="PRU00433"/>
    </source>
</evidence>
<dbReference type="InterPro" id="IPR009056">
    <property type="entry name" value="Cyt_c-like_dom"/>
</dbReference>
<proteinExistence type="predicted"/>
<dbReference type="Gene3D" id="1.10.760.10">
    <property type="entry name" value="Cytochrome c-like domain"/>
    <property type="match status" value="1"/>
</dbReference>